<evidence type="ECO:0000313" key="5">
    <source>
        <dbReference type="Proteomes" id="UP000186795"/>
    </source>
</evidence>
<dbReference type="SUPFAM" id="SSF55298">
    <property type="entry name" value="YjgF-like"/>
    <property type="match status" value="1"/>
</dbReference>
<dbReference type="GO" id="GO:0009073">
    <property type="term" value="P:aromatic amino acid family biosynthetic process"/>
    <property type="evidence" value="ECO:0007669"/>
    <property type="project" value="UniProtKB-UniRule"/>
</dbReference>
<protein>
    <recommendedName>
        <fullName evidence="1 3">chorismate mutase</fullName>
        <ecNumber evidence="1 3">5.4.99.5</ecNumber>
    </recommendedName>
</protein>
<feature type="binding site" evidence="2">
    <location>
        <position position="90"/>
    </location>
    <ligand>
        <name>prephenate</name>
        <dbReference type="ChEBI" id="CHEBI:29934"/>
    </ligand>
</feature>
<dbReference type="NCBIfam" id="TIGR01796">
    <property type="entry name" value="CM_mono_aroH"/>
    <property type="match status" value="1"/>
</dbReference>
<dbReference type="UniPathway" id="UPA00120">
    <property type="reaction ID" value="UER00203"/>
</dbReference>
<gene>
    <name evidence="4" type="ORF">SAMN05421790_101211</name>
</gene>
<evidence type="ECO:0000313" key="4">
    <source>
        <dbReference type="EMBL" id="SIS39128.1"/>
    </source>
</evidence>
<dbReference type="Gene3D" id="3.30.1330.40">
    <property type="entry name" value="RutC-like"/>
    <property type="match status" value="1"/>
</dbReference>
<dbReference type="PANTHER" id="PTHR21164:SF0">
    <property type="entry name" value="CHORISMATE MUTASE AROH"/>
    <property type="match status" value="1"/>
</dbReference>
<dbReference type="RefSeq" id="WP_009708536.1">
    <property type="nucleotide sequence ID" value="NZ_CP048103.1"/>
</dbReference>
<accession>A0A1N7IPY7</accession>
<dbReference type="GO" id="GO:0008652">
    <property type="term" value="P:amino acid biosynthetic process"/>
    <property type="evidence" value="ECO:0007669"/>
    <property type="project" value="UniProtKB-UniRule"/>
</dbReference>
<dbReference type="OrthoDB" id="9802232at2"/>
<keyword evidence="5" id="KW-1185">Reference proteome</keyword>
<name>A0A1N7IPY7_9BACL</name>
<dbReference type="GO" id="GO:0046417">
    <property type="term" value="P:chorismate metabolic process"/>
    <property type="evidence" value="ECO:0007669"/>
    <property type="project" value="TreeGrafter"/>
</dbReference>
<dbReference type="Proteomes" id="UP000186795">
    <property type="component" value="Unassembled WGS sequence"/>
</dbReference>
<keyword evidence="2 3" id="KW-0028">Amino-acid biosynthesis</keyword>
<dbReference type="EMBL" id="FTOD01000001">
    <property type="protein sequence ID" value="SIS39128.1"/>
    <property type="molecule type" value="Genomic_DNA"/>
</dbReference>
<feature type="binding site" evidence="2">
    <location>
        <position position="108"/>
    </location>
    <ligand>
        <name>prephenate</name>
        <dbReference type="ChEBI" id="CHEBI:29934"/>
    </ligand>
</feature>
<dbReference type="GO" id="GO:0004106">
    <property type="term" value="F:chorismate mutase activity"/>
    <property type="evidence" value="ECO:0007669"/>
    <property type="project" value="UniProtKB-UniRule"/>
</dbReference>
<feature type="binding site" evidence="2">
    <location>
        <position position="7"/>
    </location>
    <ligand>
        <name>prephenate</name>
        <dbReference type="ChEBI" id="CHEBI:29934"/>
    </ligand>
</feature>
<dbReference type="InterPro" id="IPR008243">
    <property type="entry name" value="Chorismate_mutase_AroH"/>
</dbReference>
<dbReference type="PANTHER" id="PTHR21164">
    <property type="entry name" value="CHORISMATE MUTASE"/>
    <property type="match status" value="1"/>
</dbReference>
<evidence type="ECO:0000256" key="3">
    <source>
        <dbReference type="PROSITE-ProRule" id="PRU00514"/>
    </source>
</evidence>
<proteinExistence type="predicted"/>
<comment type="catalytic activity">
    <reaction evidence="3">
        <text>chorismate = prephenate</text>
        <dbReference type="Rhea" id="RHEA:13897"/>
        <dbReference type="ChEBI" id="CHEBI:29748"/>
        <dbReference type="ChEBI" id="CHEBI:29934"/>
        <dbReference type="EC" id="5.4.99.5"/>
    </reaction>
</comment>
<dbReference type="InterPro" id="IPR035959">
    <property type="entry name" value="RutC-like_sf"/>
</dbReference>
<sequence>MSLRGIRGATTVSANEEEAILKATRELLDEMVERNGVHPAEIASVFVTMSPDLNATFPARGIRTMPGWKEVPLMCATEVDVPGALQKCIRLLVLANSDRDASGIRHVYLGDARQLRPDLADQ</sequence>
<evidence type="ECO:0000256" key="2">
    <source>
        <dbReference type="PIRSR" id="PIRSR005965-1"/>
    </source>
</evidence>
<dbReference type="PROSITE" id="PS51167">
    <property type="entry name" value="CHORISMATE_MUT_1"/>
    <property type="match status" value="1"/>
</dbReference>
<dbReference type="PIRSF" id="PIRSF005965">
    <property type="entry name" value="Chor_mut_AroH"/>
    <property type="match status" value="1"/>
</dbReference>
<dbReference type="AlphaFoldDB" id="A0A1N7IPY7"/>
<evidence type="ECO:0000256" key="1">
    <source>
        <dbReference type="NCBIfam" id="TIGR01796"/>
    </source>
</evidence>
<keyword evidence="3" id="KW-0413">Isomerase</keyword>
<keyword evidence="2 3" id="KW-0057">Aromatic amino acid biosynthesis</keyword>
<organism evidence="4 5">
    <name type="scientific">Kroppenstedtia eburnea</name>
    <dbReference type="NCBI Taxonomy" id="714067"/>
    <lineage>
        <taxon>Bacteria</taxon>
        <taxon>Bacillati</taxon>
        <taxon>Bacillota</taxon>
        <taxon>Bacilli</taxon>
        <taxon>Bacillales</taxon>
        <taxon>Thermoactinomycetaceae</taxon>
        <taxon>Kroppenstedtia</taxon>
    </lineage>
</organism>
<dbReference type="Pfam" id="PF07736">
    <property type="entry name" value="CM_1"/>
    <property type="match status" value="1"/>
</dbReference>
<dbReference type="CDD" id="cd02185">
    <property type="entry name" value="AroH"/>
    <property type="match status" value="1"/>
</dbReference>
<reference evidence="5" key="1">
    <citation type="submission" date="2017-01" db="EMBL/GenBank/DDBJ databases">
        <authorList>
            <person name="Varghese N."/>
            <person name="Submissions S."/>
        </authorList>
    </citation>
    <scope>NUCLEOTIDE SEQUENCE [LARGE SCALE GENOMIC DNA]</scope>
    <source>
        <strain evidence="5">DSM 45196</strain>
    </source>
</reference>
<dbReference type="EC" id="5.4.99.5" evidence="1 3"/>